<keyword evidence="2 5" id="KW-0812">Transmembrane</keyword>
<evidence type="ECO:0000313" key="8">
    <source>
        <dbReference type="Proteomes" id="UP000444721"/>
    </source>
</evidence>
<dbReference type="EMBL" id="VFQX01000028">
    <property type="protein sequence ID" value="KAF0978985.1"/>
    <property type="molecule type" value="Genomic_DNA"/>
</dbReference>
<feature type="domain" description="Fatty acid hydroxylase" evidence="6">
    <location>
        <begin position="145"/>
        <end position="277"/>
    </location>
</feature>
<dbReference type="AlphaFoldDB" id="A0A6A5C0B7"/>
<evidence type="ECO:0000256" key="1">
    <source>
        <dbReference type="ARBA" id="ARBA00004370"/>
    </source>
</evidence>
<feature type="transmembrane region" description="Helical" evidence="5">
    <location>
        <begin position="177"/>
        <end position="196"/>
    </location>
</feature>
<keyword evidence="4 5" id="KW-0472">Membrane</keyword>
<dbReference type="VEuPathDB" id="AmoebaDB:NfTy_034040"/>
<comment type="subcellular location">
    <subcellularLocation>
        <location evidence="1">Membrane</location>
    </subcellularLocation>
</comment>
<accession>A0A6A5C0B7</accession>
<dbReference type="PANTHER" id="PTHR11863">
    <property type="entry name" value="STEROL DESATURASE"/>
    <property type="match status" value="1"/>
</dbReference>
<organism evidence="7 8">
    <name type="scientific">Naegleria fowleri</name>
    <name type="common">Brain eating amoeba</name>
    <dbReference type="NCBI Taxonomy" id="5763"/>
    <lineage>
        <taxon>Eukaryota</taxon>
        <taxon>Discoba</taxon>
        <taxon>Heterolobosea</taxon>
        <taxon>Tetramitia</taxon>
        <taxon>Eutetramitia</taxon>
        <taxon>Vahlkampfiidae</taxon>
        <taxon>Naegleria</taxon>
    </lineage>
</organism>
<dbReference type="InterPro" id="IPR050307">
    <property type="entry name" value="Sterol_Desaturase_Related"/>
</dbReference>
<feature type="transmembrane region" description="Helical" evidence="5">
    <location>
        <begin position="202"/>
        <end position="221"/>
    </location>
</feature>
<dbReference type="RefSeq" id="XP_044563698.1">
    <property type="nucleotide sequence ID" value="XM_044705208.1"/>
</dbReference>
<dbReference type="VEuPathDB" id="AmoebaDB:NF0057340"/>
<feature type="transmembrane region" description="Helical" evidence="5">
    <location>
        <begin position="48"/>
        <end position="77"/>
    </location>
</feature>
<dbReference type="Pfam" id="PF04116">
    <property type="entry name" value="FA_hydroxylase"/>
    <property type="match status" value="1"/>
</dbReference>
<proteinExistence type="predicted"/>
<dbReference type="GO" id="GO:0016020">
    <property type="term" value="C:membrane"/>
    <property type="evidence" value="ECO:0007669"/>
    <property type="project" value="UniProtKB-SubCell"/>
</dbReference>
<sequence length="310" mass="36708">MNSLDIMRVMEIIPMPTPENLESFTSVIEYIRNAVLATNSMDIISQFLVLWISISVVATVGYFLLTSLSYLIFFGIFRDYFHPPHEPQPFKGQEWLEAKMSLFAIPWLSFLTVPFFIGELKGYSKLYWEAENDPWWYYAVIITGFILFTDTCIYWIHRWEHTFPLIYKYIHKSHHKWLVVTPFAAFAFNPLDGWAQALPYHIFAYLFPMQTKLYIFLFIVVQCWSINIHDGVDFVGSRLGTTSSKYINGALHHYIHHTRYDYNYGQYFTFWDRVMGSHYDPKPDFDTGLFNLPKQNYNPGMHPSEKKKEQ</sequence>
<dbReference type="Proteomes" id="UP000444721">
    <property type="component" value="Unassembled WGS sequence"/>
</dbReference>
<keyword evidence="8" id="KW-1185">Reference proteome</keyword>
<name>A0A6A5C0B7_NAEFO</name>
<evidence type="ECO:0000256" key="2">
    <source>
        <dbReference type="ARBA" id="ARBA00022692"/>
    </source>
</evidence>
<dbReference type="InterPro" id="IPR006694">
    <property type="entry name" value="Fatty_acid_hydroxylase"/>
</dbReference>
<dbReference type="VEuPathDB" id="AmoebaDB:FDP41_002055"/>
<dbReference type="GeneID" id="68109273"/>
<dbReference type="OMA" id="INGASCH"/>
<dbReference type="GO" id="GO:0016491">
    <property type="term" value="F:oxidoreductase activity"/>
    <property type="evidence" value="ECO:0007669"/>
    <property type="project" value="InterPro"/>
</dbReference>
<feature type="transmembrane region" description="Helical" evidence="5">
    <location>
        <begin position="98"/>
        <end position="117"/>
    </location>
</feature>
<dbReference type="OrthoDB" id="408954at2759"/>
<evidence type="ECO:0000256" key="5">
    <source>
        <dbReference type="SAM" id="Phobius"/>
    </source>
</evidence>
<protein>
    <recommendedName>
        <fullName evidence="6">Fatty acid hydroxylase domain-containing protein</fullName>
    </recommendedName>
</protein>
<evidence type="ECO:0000259" key="6">
    <source>
        <dbReference type="Pfam" id="PF04116"/>
    </source>
</evidence>
<feature type="transmembrane region" description="Helical" evidence="5">
    <location>
        <begin position="137"/>
        <end position="156"/>
    </location>
</feature>
<gene>
    <name evidence="7" type="ORF">FDP41_002055</name>
</gene>
<keyword evidence="3 5" id="KW-1133">Transmembrane helix</keyword>
<reference evidence="7 8" key="1">
    <citation type="journal article" date="2019" name="Sci. Rep.">
        <title>Nanopore sequencing improves the draft genome of the human pathogenic amoeba Naegleria fowleri.</title>
        <authorList>
            <person name="Liechti N."/>
            <person name="Schurch N."/>
            <person name="Bruggmann R."/>
            <person name="Wittwer M."/>
        </authorList>
    </citation>
    <scope>NUCLEOTIDE SEQUENCE [LARGE SCALE GENOMIC DNA]</scope>
    <source>
        <strain evidence="7 8">ATCC 30894</strain>
    </source>
</reference>
<evidence type="ECO:0000313" key="7">
    <source>
        <dbReference type="EMBL" id="KAF0978985.1"/>
    </source>
</evidence>
<evidence type="ECO:0000256" key="4">
    <source>
        <dbReference type="ARBA" id="ARBA00023136"/>
    </source>
</evidence>
<evidence type="ECO:0000256" key="3">
    <source>
        <dbReference type="ARBA" id="ARBA00022989"/>
    </source>
</evidence>
<dbReference type="GO" id="GO:0005506">
    <property type="term" value="F:iron ion binding"/>
    <property type="evidence" value="ECO:0007669"/>
    <property type="project" value="InterPro"/>
</dbReference>
<dbReference type="GO" id="GO:0008610">
    <property type="term" value="P:lipid biosynthetic process"/>
    <property type="evidence" value="ECO:0007669"/>
    <property type="project" value="InterPro"/>
</dbReference>
<comment type="caution">
    <text evidence="7">The sequence shown here is derived from an EMBL/GenBank/DDBJ whole genome shotgun (WGS) entry which is preliminary data.</text>
</comment>